<feature type="transmembrane region" description="Helical" evidence="1">
    <location>
        <begin position="65"/>
        <end position="88"/>
    </location>
</feature>
<protein>
    <submittedName>
        <fullName evidence="2">Uncharacterized protein</fullName>
    </submittedName>
</protein>
<evidence type="ECO:0000313" key="2">
    <source>
        <dbReference type="EMBL" id="KAK2652471.1"/>
    </source>
</evidence>
<comment type="caution">
    <text evidence="2">The sequence shown here is derived from an EMBL/GenBank/DDBJ whole genome shotgun (WGS) entry which is preliminary data.</text>
</comment>
<sequence length="91" mass="9861">MLVAAQGCISIVELVLKLEGSVGQESQRADPINGVYFIVKFVNILFTGLLGVLDGVRKADPSNVVMVAYFIDHILYALASGIVVYSTFREP</sequence>
<dbReference type="AlphaFoldDB" id="A0AAD9X453"/>
<keyword evidence="1" id="KW-0472">Membrane</keyword>
<feature type="transmembrane region" description="Helical" evidence="1">
    <location>
        <begin position="34"/>
        <end position="53"/>
    </location>
</feature>
<organism evidence="2 3">
    <name type="scientific">Dipteronia dyeriana</name>
    <dbReference type="NCBI Taxonomy" id="168575"/>
    <lineage>
        <taxon>Eukaryota</taxon>
        <taxon>Viridiplantae</taxon>
        <taxon>Streptophyta</taxon>
        <taxon>Embryophyta</taxon>
        <taxon>Tracheophyta</taxon>
        <taxon>Spermatophyta</taxon>
        <taxon>Magnoliopsida</taxon>
        <taxon>eudicotyledons</taxon>
        <taxon>Gunneridae</taxon>
        <taxon>Pentapetalae</taxon>
        <taxon>rosids</taxon>
        <taxon>malvids</taxon>
        <taxon>Sapindales</taxon>
        <taxon>Sapindaceae</taxon>
        <taxon>Hippocastanoideae</taxon>
        <taxon>Acereae</taxon>
        <taxon>Dipteronia</taxon>
    </lineage>
</organism>
<evidence type="ECO:0000256" key="1">
    <source>
        <dbReference type="SAM" id="Phobius"/>
    </source>
</evidence>
<dbReference type="EMBL" id="JANJYI010000004">
    <property type="protein sequence ID" value="KAK2652471.1"/>
    <property type="molecule type" value="Genomic_DNA"/>
</dbReference>
<keyword evidence="1" id="KW-1133">Transmembrane helix</keyword>
<proteinExistence type="predicted"/>
<name>A0AAD9X453_9ROSI</name>
<reference evidence="2" key="1">
    <citation type="journal article" date="2023" name="Plant J.">
        <title>Genome sequences and population genomics provide insights into the demographic history, inbreeding, and mutation load of two 'living fossil' tree species of Dipteronia.</title>
        <authorList>
            <person name="Feng Y."/>
            <person name="Comes H.P."/>
            <person name="Chen J."/>
            <person name="Zhu S."/>
            <person name="Lu R."/>
            <person name="Zhang X."/>
            <person name="Li P."/>
            <person name="Qiu J."/>
            <person name="Olsen K.M."/>
            <person name="Qiu Y."/>
        </authorList>
    </citation>
    <scope>NUCLEOTIDE SEQUENCE</scope>
    <source>
        <strain evidence="2">KIB01</strain>
    </source>
</reference>
<evidence type="ECO:0000313" key="3">
    <source>
        <dbReference type="Proteomes" id="UP001280121"/>
    </source>
</evidence>
<accession>A0AAD9X453</accession>
<keyword evidence="3" id="KW-1185">Reference proteome</keyword>
<keyword evidence="1" id="KW-0812">Transmembrane</keyword>
<dbReference type="Proteomes" id="UP001280121">
    <property type="component" value="Unassembled WGS sequence"/>
</dbReference>
<gene>
    <name evidence="2" type="ORF">Ddye_012327</name>
</gene>